<dbReference type="Gene3D" id="3.40.50.10090">
    <property type="match status" value="2"/>
</dbReference>
<dbReference type="RefSeq" id="WP_176237665.1">
    <property type="nucleotide sequence ID" value="NZ_FWXB01000005.1"/>
</dbReference>
<dbReference type="SUPFAM" id="SSF69618">
    <property type="entry name" value="HemD-like"/>
    <property type="match status" value="1"/>
</dbReference>
<dbReference type="InterPro" id="IPR003754">
    <property type="entry name" value="4pyrrol_synth_uPrphyn_synth"/>
</dbReference>
<dbReference type="GO" id="GO:0033014">
    <property type="term" value="P:tetrapyrrole biosynthetic process"/>
    <property type="evidence" value="ECO:0007669"/>
    <property type="project" value="InterPro"/>
</dbReference>
<gene>
    <name evidence="2" type="ORF">ROA7745_01886</name>
</gene>
<dbReference type="GO" id="GO:0004852">
    <property type="term" value="F:uroporphyrinogen-III synthase activity"/>
    <property type="evidence" value="ECO:0007669"/>
    <property type="project" value="InterPro"/>
</dbReference>
<dbReference type="InterPro" id="IPR036108">
    <property type="entry name" value="4pyrrol_syn_uPrphyn_synt_sf"/>
</dbReference>
<sequence length="243" mass="25740">MSPTILITRPGPFDAEFADKLRSRLGCGPRVVLSPLIRIEKVGQLPDLAAVKTLIFTSRNGVAAFAAKTDRRDIPCYCVGDATAQAARDEGMTTTSCDGTSDDLVTLILAEEDLGPCLHVRGKHAAGNVAERLRAGGITTDETVLYQQMSQPLSDEALALLAGSEPVILPLFSPRTAQLLFASCEISAPYDVVAISENVAAELPDGDPRTVQIAEKPTVSAMLDAVERRVAAANALERGNLAQ</sequence>
<proteinExistence type="predicted"/>
<dbReference type="Proteomes" id="UP000193224">
    <property type="component" value="Unassembled WGS sequence"/>
</dbReference>
<dbReference type="CDD" id="cd06578">
    <property type="entry name" value="HemD"/>
    <property type="match status" value="1"/>
</dbReference>
<reference evidence="2 3" key="1">
    <citation type="submission" date="2017-03" db="EMBL/GenBank/DDBJ databases">
        <authorList>
            <person name="Afonso C.L."/>
            <person name="Miller P.J."/>
            <person name="Scott M.A."/>
            <person name="Spackman E."/>
            <person name="Goraichik I."/>
            <person name="Dimitrov K.M."/>
            <person name="Suarez D.L."/>
            <person name="Swayne D.E."/>
        </authorList>
    </citation>
    <scope>NUCLEOTIDE SEQUENCE [LARGE SCALE GENOMIC DNA]</scope>
    <source>
        <strain evidence="2 3">CECT 7745</strain>
    </source>
</reference>
<protein>
    <submittedName>
        <fullName evidence="2">Uroporphyrinogen-III synthase</fullName>
    </submittedName>
</protein>
<dbReference type="AlphaFoldDB" id="A0A1X7BR61"/>
<keyword evidence="3" id="KW-1185">Reference proteome</keyword>
<dbReference type="EMBL" id="FWXB01000005">
    <property type="protein sequence ID" value="SMC12063.1"/>
    <property type="molecule type" value="Genomic_DNA"/>
</dbReference>
<feature type="domain" description="Tetrapyrrole biosynthesis uroporphyrinogen III synthase" evidence="1">
    <location>
        <begin position="28"/>
        <end position="223"/>
    </location>
</feature>
<evidence type="ECO:0000259" key="1">
    <source>
        <dbReference type="Pfam" id="PF02602"/>
    </source>
</evidence>
<evidence type="ECO:0000313" key="3">
    <source>
        <dbReference type="Proteomes" id="UP000193224"/>
    </source>
</evidence>
<dbReference type="Pfam" id="PF02602">
    <property type="entry name" value="HEM4"/>
    <property type="match status" value="1"/>
</dbReference>
<evidence type="ECO:0000313" key="2">
    <source>
        <dbReference type="EMBL" id="SMC12063.1"/>
    </source>
</evidence>
<accession>A0A1X7BR61</accession>
<name>A0A1X7BR61_9RHOB</name>
<organism evidence="2 3">
    <name type="scientific">Roseovarius aestuarii</name>
    <dbReference type="NCBI Taxonomy" id="475083"/>
    <lineage>
        <taxon>Bacteria</taxon>
        <taxon>Pseudomonadati</taxon>
        <taxon>Pseudomonadota</taxon>
        <taxon>Alphaproteobacteria</taxon>
        <taxon>Rhodobacterales</taxon>
        <taxon>Roseobacteraceae</taxon>
        <taxon>Roseovarius</taxon>
    </lineage>
</organism>